<reference evidence="5" key="1">
    <citation type="journal article" date="2019" name="Int. J. Syst. Evol. Microbiol.">
        <title>The Global Catalogue of Microorganisms (GCM) 10K type strain sequencing project: providing services to taxonomists for standard genome sequencing and annotation.</title>
        <authorList>
            <consortium name="The Broad Institute Genomics Platform"/>
            <consortium name="The Broad Institute Genome Sequencing Center for Infectious Disease"/>
            <person name="Wu L."/>
            <person name="Ma J."/>
        </authorList>
    </citation>
    <scope>NUCLEOTIDE SEQUENCE [LARGE SCALE GENOMIC DNA]</scope>
    <source>
        <strain evidence="5">YIM 94188</strain>
    </source>
</reference>
<dbReference type="RefSeq" id="WP_378527207.1">
    <property type="nucleotide sequence ID" value="NZ_JBHSNS010000006.1"/>
</dbReference>
<evidence type="ECO:0000256" key="2">
    <source>
        <dbReference type="ARBA" id="ARBA00022840"/>
    </source>
</evidence>
<name>A0ABW0ZFY8_9ACTN</name>
<accession>A0ABW0ZFY8</accession>
<feature type="non-terminal residue" evidence="4">
    <location>
        <position position="253"/>
    </location>
</feature>
<dbReference type="Pfam" id="PF13191">
    <property type="entry name" value="AAA_16"/>
    <property type="match status" value="1"/>
</dbReference>
<keyword evidence="5" id="KW-1185">Reference proteome</keyword>
<dbReference type="PANTHER" id="PTHR16305:SF35">
    <property type="entry name" value="TRANSCRIPTIONAL ACTIVATOR DOMAIN"/>
    <property type="match status" value="1"/>
</dbReference>
<evidence type="ECO:0000313" key="5">
    <source>
        <dbReference type="Proteomes" id="UP001596072"/>
    </source>
</evidence>
<dbReference type="Proteomes" id="UP001596072">
    <property type="component" value="Unassembled WGS sequence"/>
</dbReference>
<dbReference type="InterPro" id="IPR041664">
    <property type="entry name" value="AAA_16"/>
</dbReference>
<gene>
    <name evidence="4" type="ORF">ACFPQB_12840</name>
</gene>
<comment type="caution">
    <text evidence="4">The sequence shown here is derived from an EMBL/GenBank/DDBJ whole genome shotgun (WGS) entry which is preliminary data.</text>
</comment>
<dbReference type="SUPFAM" id="SSF52540">
    <property type="entry name" value="P-loop containing nucleoside triphosphate hydrolases"/>
    <property type="match status" value="1"/>
</dbReference>
<proteinExistence type="predicted"/>
<dbReference type="InterPro" id="IPR027417">
    <property type="entry name" value="P-loop_NTPase"/>
</dbReference>
<feature type="domain" description="Orc1-like AAA ATPase" evidence="3">
    <location>
        <begin position="4"/>
        <end position="142"/>
    </location>
</feature>
<evidence type="ECO:0000256" key="1">
    <source>
        <dbReference type="ARBA" id="ARBA00022741"/>
    </source>
</evidence>
<evidence type="ECO:0000259" key="3">
    <source>
        <dbReference type="Pfam" id="PF13191"/>
    </source>
</evidence>
<keyword evidence="2" id="KW-0067">ATP-binding</keyword>
<dbReference type="Gene3D" id="3.40.50.300">
    <property type="entry name" value="P-loop containing nucleotide triphosphate hydrolases"/>
    <property type="match status" value="1"/>
</dbReference>
<evidence type="ECO:0000313" key="4">
    <source>
        <dbReference type="EMBL" id="MFC5729806.1"/>
    </source>
</evidence>
<protein>
    <submittedName>
        <fullName evidence="4">AAA family ATPase</fullName>
    </submittedName>
</protein>
<organism evidence="4 5">
    <name type="scientific">Nocardioides vastitatis</name>
    <dbReference type="NCBI Taxonomy" id="2568655"/>
    <lineage>
        <taxon>Bacteria</taxon>
        <taxon>Bacillati</taxon>
        <taxon>Actinomycetota</taxon>
        <taxon>Actinomycetes</taxon>
        <taxon>Propionibacteriales</taxon>
        <taxon>Nocardioidaceae</taxon>
        <taxon>Nocardioides</taxon>
    </lineage>
</organism>
<dbReference type="EMBL" id="JBHSNS010000006">
    <property type="protein sequence ID" value="MFC5729806.1"/>
    <property type="molecule type" value="Genomic_DNA"/>
</dbReference>
<keyword evidence="1" id="KW-0547">Nucleotide-binding</keyword>
<dbReference type="PANTHER" id="PTHR16305">
    <property type="entry name" value="TESTICULAR SOLUBLE ADENYLYL CYCLASE"/>
    <property type="match status" value="1"/>
</dbReference>
<sequence length="253" mass="27005">MGLLERESFLDAFEEYAEAAARGSGRLVLLSGDAGIGKSALVEAFRERRPELRWLWGACDASFTPRPLGPLFEVASQAGGEFRDLARAAADRTELFARSVAALDRPGETTVLVVEDLHGADDATLDWVSYLGRRLGRIHALVILTYRTSEPLADATLATTLGRLATHGSTRRMLLPPLSARAVAQLVAGRGLDPVHVLRVSGGNPFYVTEIAADPTAPVPPSVADVVRARVLRHSPAARRMLAAAVVVGPPTT</sequence>